<protein>
    <recommendedName>
        <fullName evidence="1">Rhamnogalacturonase A/B/Epimerase-like pectate lyase domain-containing protein</fullName>
    </recommendedName>
</protein>
<sequence length="624" mass="68783">MANIQNIPLKEKLRDSNPKINQNFQNLNTELTGHISSKTAHKAEDITYTGQVPGDDVKEAIDNVNRRISEIVAQSGNDNTEIVDARGGYPVLGDRLNDFDERFSDLSYNVKAFGAKGDGVTDDTAAIQAALDSNATKIYFPAGKYLITTPLFLRRRGVCIEGPNASQNDDSGGNEYTGAAIYKMNNATRTFTGINQDGDPETHTVNAHLIIAIENGYGAPYWAHGTRVKNLGFFGDENSQDKPVAIFGYRVPNSTFENIIAKHVSYGFQGYDCWRTRWVAYQVWYADVCGIKSVAATSNHLDNCYVSNAPVSYILNNTYSQLSNCASDHAVEIAYWIQGGQCTMSACGEEGSKGIKVLSGFNGSANGVVNLVGFYPNTTDDLVRTTEFKTVETNWVNPVILQYNYFGYGEINVTGMRSRASDERGASYIHNENVNFVNSSYPGTLGMPTETKAVNYTEQWEYHDVMLNDGSPTGGAVVGKAYVGYDGHFKHIIFDIDIDPNVAPAWGSVGWILRDNYGANYGVDRQDKNNQYADGGQKKIYYTFGSGMFPYNLINFFNLFDFVVYDKSTGTNSGKNANYYVRYNTNTRAFELSEVSSQSVVNPATTIGGANKKLLIIGKLPNWA</sequence>
<dbReference type="SUPFAM" id="SSF51126">
    <property type="entry name" value="Pectin lyase-like"/>
    <property type="match status" value="1"/>
</dbReference>
<dbReference type="Pfam" id="PF12708">
    <property type="entry name" value="Pect-lyase_RHGA_epim"/>
    <property type="match status" value="1"/>
</dbReference>
<dbReference type="EMBL" id="CP016809">
    <property type="protein sequence ID" value="ANY71653.1"/>
    <property type="molecule type" value="Genomic_DNA"/>
</dbReference>
<reference evidence="2" key="1">
    <citation type="submission" date="2016-08" db="EMBL/GenBank/DDBJ databases">
        <title>Complete Genome Seqeunce of Paenibacillus sp. nov. IHBB 9852 from high altitute lake of Indian trans-Himalayas.</title>
        <authorList>
            <person name="Kiran S."/>
            <person name="Swarnkar M.K."/>
            <person name="Rana A."/>
            <person name="Tewari R."/>
            <person name="Gulati A."/>
        </authorList>
    </citation>
    <scope>NUCLEOTIDE SEQUENCE [LARGE SCALE GENOMIC DNA]</scope>
    <source>
        <strain evidence="2">IHBB 9852</strain>
    </source>
</reference>
<accession>A0A1B2DVC4</accession>
<evidence type="ECO:0000259" key="1">
    <source>
        <dbReference type="Pfam" id="PF12708"/>
    </source>
</evidence>
<dbReference type="RefSeq" id="WP_157929263.1">
    <property type="nucleotide sequence ID" value="NZ_CP016809.1"/>
</dbReference>
<dbReference type="InterPro" id="IPR024535">
    <property type="entry name" value="RHGA/B-epi-like_pectate_lyase"/>
</dbReference>
<dbReference type="KEGG" id="pib:BBD41_03125"/>
<proteinExistence type="predicted"/>
<dbReference type="Gene3D" id="2.160.20.10">
    <property type="entry name" value="Single-stranded right-handed beta-helix, Pectin lyase-like"/>
    <property type="match status" value="1"/>
</dbReference>
<dbReference type="InterPro" id="IPR011050">
    <property type="entry name" value="Pectin_lyase_fold/virulence"/>
</dbReference>
<dbReference type="InterPro" id="IPR012334">
    <property type="entry name" value="Pectin_lyas_fold"/>
</dbReference>
<name>A0A1B2DVC4_9BACL</name>
<evidence type="ECO:0000313" key="2">
    <source>
        <dbReference type="EMBL" id="ANY71653.1"/>
    </source>
</evidence>
<gene>
    <name evidence="2" type="ORF">BBD41_03125</name>
</gene>
<organism evidence="2">
    <name type="scientific">Paenibacillus ihbetae</name>
    <dbReference type="NCBI Taxonomy" id="1870820"/>
    <lineage>
        <taxon>Bacteria</taxon>
        <taxon>Bacillati</taxon>
        <taxon>Bacillota</taxon>
        <taxon>Bacilli</taxon>
        <taxon>Bacillales</taxon>
        <taxon>Paenibacillaceae</taxon>
        <taxon>Paenibacillus</taxon>
    </lineage>
</organism>
<dbReference type="AlphaFoldDB" id="A0A1B2DVC4"/>
<feature type="domain" description="Rhamnogalacturonase A/B/Epimerase-like pectate lyase" evidence="1">
    <location>
        <begin position="108"/>
        <end position="308"/>
    </location>
</feature>